<reference evidence="3 4" key="1">
    <citation type="submission" date="2015-01" db="EMBL/GenBank/DDBJ databases">
        <title>The Genome Sequence of Exophiala xenobiotica CBS118157.</title>
        <authorList>
            <consortium name="The Broad Institute Genomics Platform"/>
            <person name="Cuomo C."/>
            <person name="de Hoog S."/>
            <person name="Gorbushina A."/>
            <person name="Stielow B."/>
            <person name="Teixiera M."/>
            <person name="Abouelleil A."/>
            <person name="Chapman S.B."/>
            <person name="Priest M."/>
            <person name="Young S.K."/>
            <person name="Wortman J."/>
            <person name="Nusbaum C."/>
            <person name="Birren B."/>
        </authorList>
    </citation>
    <scope>NUCLEOTIDE SEQUENCE [LARGE SCALE GENOMIC DNA]</scope>
    <source>
        <strain evidence="3 4">CBS 118157</strain>
    </source>
</reference>
<organism evidence="3 4">
    <name type="scientific">Exophiala xenobiotica</name>
    <dbReference type="NCBI Taxonomy" id="348802"/>
    <lineage>
        <taxon>Eukaryota</taxon>
        <taxon>Fungi</taxon>
        <taxon>Dikarya</taxon>
        <taxon>Ascomycota</taxon>
        <taxon>Pezizomycotina</taxon>
        <taxon>Eurotiomycetes</taxon>
        <taxon>Chaetothyriomycetidae</taxon>
        <taxon>Chaetothyriales</taxon>
        <taxon>Herpotrichiellaceae</taxon>
        <taxon>Exophiala</taxon>
    </lineage>
</organism>
<feature type="region of interest" description="Disordered" evidence="1">
    <location>
        <begin position="43"/>
        <end position="64"/>
    </location>
</feature>
<dbReference type="InterPro" id="IPR057429">
    <property type="entry name" value="WH_eIF2D"/>
</dbReference>
<dbReference type="InterPro" id="IPR048248">
    <property type="entry name" value="PUA_eIF2d-like"/>
</dbReference>
<dbReference type="SUPFAM" id="SSF55159">
    <property type="entry name" value="eIF1-like"/>
    <property type="match status" value="1"/>
</dbReference>
<protein>
    <recommendedName>
        <fullName evidence="2">SUI1 domain-containing protein</fullName>
    </recommendedName>
</protein>
<accession>A0A0D2FD32</accession>
<dbReference type="Pfam" id="PF25304">
    <property type="entry name" value="WHD_eIF2D"/>
    <property type="match status" value="1"/>
</dbReference>
<dbReference type="Gene3D" id="3.10.400.20">
    <property type="match status" value="1"/>
</dbReference>
<evidence type="ECO:0000313" key="4">
    <source>
        <dbReference type="Proteomes" id="UP000054342"/>
    </source>
</evidence>
<dbReference type="STRING" id="348802.A0A0D2FD32"/>
<feature type="compositionally biased region" description="Polar residues" evidence="1">
    <location>
        <begin position="53"/>
        <end position="64"/>
    </location>
</feature>
<evidence type="ECO:0000259" key="2">
    <source>
        <dbReference type="PROSITE" id="PS50296"/>
    </source>
</evidence>
<dbReference type="EMBL" id="KN847318">
    <property type="protein sequence ID" value="KIW57964.1"/>
    <property type="molecule type" value="Genomic_DNA"/>
</dbReference>
<sequence>MFKKKPQIKNLSPLRSSDRRKLADQIIADYKVHVPTLAEIDPSAPSEEVKAATASSNPTPALSSIRTSLVPETCLSARFTTHAGANATLVTGTVYVGAYPGQEERILWIQYGKDSRLYPTVYTLWHNPGLVPLLHTPDFVVEKLRTGADLMTPGLFGGPPWPEAAKPGAVVAVAALERPSVPVWVGTCKIDISSLGRVQGAKGAAVEGVHWEGDEIWNWSHTGSGGRAAPDRIEDWELEIKGAEEGVADLNLDEDEDAQEDGGVALDPTTVADQIGQNAANGSMEDHGAEEEPEQEPTTAEVDEAFLQAFIYAVHNAKQEGEPPHYGIDFPIQPSFLIANMVQPHLRFPNQHYTIKKTSWKNTKKFIKYLDKTLLVKSKDRNGGETVILDIDFDDEKIRSFTPYKLPKPKLQHTSVMNDGAQPPANGGADPSLGQKLSIQTVYRASGKLVPDLIPSKTTFYTSSQISGFLKKYIENNPEITTDTSSPRYVKLDPFIANNVLSSNPSASDTRALAAGEIARDALLKRVLEDSHLCLPHWLLLRNTQTYDPDNPDPALKPRSGPPPHVSIVLEKRSGTKVATKISGLEVFGINPQILGPELQKKCAGSASVGQHVGGKPGMMEILVQGDQRDVVEKELGRRGVDKRWVIVDDKTKKKKK</sequence>
<dbReference type="InterPro" id="IPR039759">
    <property type="entry name" value="eIF2D_SUI1"/>
</dbReference>
<dbReference type="InterPro" id="IPR036877">
    <property type="entry name" value="SUI1_dom_sf"/>
</dbReference>
<dbReference type="RefSeq" id="XP_013318548.1">
    <property type="nucleotide sequence ID" value="XM_013463094.1"/>
</dbReference>
<dbReference type="AlphaFoldDB" id="A0A0D2FD32"/>
<dbReference type="FunFam" id="3.30.780.10:FF:000008">
    <property type="entry name" value="eukaryotic translation initiation factor 2D"/>
    <property type="match status" value="1"/>
</dbReference>
<dbReference type="InterPro" id="IPR001950">
    <property type="entry name" value="SUI1"/>
</dbReference>
<gene>
    <name evidence="3" type="ORF">PV05_02518</name>
</gene>
<name>A0A0D2FD32_9EURO</name>
<dbReference type="OrthoDB" id="199771at2759"/>
<dbReference type="PANTHER" id="PTHR12217">
    <property type="entry name" value="EUKARYOTIC TRANSLATION INITIATION FACTOR 2D"/>
    <property type="match status" value="1"/>
</dbReference>
<dbReference type="CDD" id="cd11608">
    <property type="entry name" value="eIF2D_C"/>
    <property type="match status" value="1"/>
</dbReference>
<dbReference type="GeneID" id="25324426"/>
<feature type="domain" description="SUI1" evidence="2">
    <location>
        <begin position="566"/>
        <end position="640"/>
    </location>
</feature>
<proteinExistence type="predicted"/>
<dbReference type="GO" id="GO:0003743">
    <property type="term" value="F:translation initiation factor activity"/>
    <property type="evidence" value="ECO:0007669"/>
    <property type="project" value="InterPro"/>
</dbReference>
<dbReference type="HOGENOM" id="CLU_012487_1_0_1"/>
<dbReference type="Gene3D" id="3.30.780.10">
    <property type="entry name" value="SUI1-like domain"/>
    <property type="match status" value="1"/>
</dbReference>
<dbReference type="Proteomes" id="UP000054342">
    <property type="component" value="Unassembled WGS sequence"/>
</dbReference>
<dbReference type="Pfam" id="PF26292">
    <property type="entry name" value="PUA_elF2D"/>
    <property type="match status" value="1"/>
</dbReference>
<dbReference type="PROSITE" id="PS50296">
    <property type="entry name" value="SUI1"/>
    <property type="match status" value="1"/>
</dbReference>
<dbReference type="GO" id="GO:0001731">
    <property type="term" value="P:formation of translation preinitiation complex"/>
    <property type="evidence" value="ECO:0007669"/>
    <property type="project" value="InterPro"/>
</dbReference>
<keyword evidence="4" id="KW-1185">Reference proteome</keyword>
<evidence type="ECO:0000256" key="1">
    <source>
        <dbReference type="SAM" id="MobiDB-lite"/>
    </source>
</evidence>
<dbReference type="PANTHER" id="PTHR12217:SF4">
    <property type="entry name" value="EUKARYOTIC TRANSLATION INITIATION FACTOR 2D"/>
    <property type="match status" value="1"/>
</dbReference>
<dbReference type="Pfam" id="PF01253">
    <property type="entry name" value="SUI1"/>
    <property type="match status" value="1"/>
</dbReference>
<dbReference type="InterPro" id="IPR015947">
    <property type="entry name" value="PUA-like_sf"/>
</dbReference>
<dbReference type="SUPFAM" id="SSF88697">
    <property type="entry name" value="PUA domain-like"/>
    <property type="match status" value="1"/>
</dbReference>
<evidence type="ECO:0000313" key="3">
    <source>
        <dbReference type="EMBL" id="KIW57964.1"/>
    </source>
</evidence>
<dbReference type="InterPro" id="IPR039757">
    <property type="entry name" value="EIF2D"/>
</dbReference>